<gene>
    <name evidence="2" type="ORF">CEQ51_08955</name>
</gene>
<dbReference type="RefSeq" id="WP_053121422.1">
    <property type="nucleotide sequence ID" value="NZ_CP022201.1"/>
</dbReference>
<dbReference type="InterPro" id="IPR029058">
    <property type="entry name" value="AB_hydrolase_fold"/>
</dbReference>
<evidence type="ECO:0000256" key="1">
    <source>
        <dbReference type="SAM" id="Phobius"/>
    </source>
</evidence>
<sequence length="614" mass="68571">MTQGIDDNFEGAQYESIAGDSADFSARREGDEQKGILFVLLHSYMNGASTLGAVREKLEKLWPGERVFCPELPVGTYSLADPDQIVIQLLEDMDHLVAEAATEKKPIHSIIILGHSVGSLLGRKLYVVACGETSDAPFEKVYHDAYGAGLIKPRQWAPLIHRIVLLAGMNRGWQISHHLSPLNAMAWRVGVLIGYVIKLFTRRWLLIFKLRRGAEFITQLRIQWLQLRRRAEQSVSPEGPHAGRALTVQLLGSRDDIVSPEDNIDLVAGRDFVYLDVPFSGHADVVQLNDPKFGAARAHVLEQALCLSQDGLHEYAATPADDQFFAPNPHIKNVIFVIHGIRDQGFWTHKIARRVKRLAGSEAAEWATETSSYGYLPMLPFMLPWYRRRKVEWLMDQYAEALARYPNARFSYVGHSNGTYLIAKAIELYPCCRFDQIVFAGSVVRTGYDWQGLLNSTPPRVNAVLNFVATADSVVAFFPKFFQFSGLQDLGSAGHDGFDSSSESNGVFQVRYLKGGHSAALTEEVWDHIARFVIDGRIDMDKVPNQANEQHRLVKLIGRAPPLIWGAILVLLCAIWAVILCICNAIPEAEARGLAKGFALSGYLLLLWLVLTRL</sequence>
<evidence type="ECO:0000313" key="3">
    <source>
        <dbReference type="Proteomes" id="UP000251666"/>
    </source>
</evidence>
<accession>A0A176NDP5</accession>
<dbReference type="AlphaFoldDB" id="A0A176NDP5"/>
<dbReference type="GeneID" id="301219404"/>
<protein>
    <recommendedName>
        <fullName evidence="4">Alpha/beta hydrolase</fullName>
    </recommendedName>
</protein>
<dbReference type="KEGG" id="pthv:CE140_09115"/>
<feature type="transmembrane region" description="Helical" evidence="1">
    <location>
        <begin position="563"/>
        <end position="587"/>
    </location>
</feature>
<dbReference type="EMBL" id="CP022202">
    <property type="protein sequence ID" value="AXA60189.1"/>
    <property type="molecule type" value="Genomic_DNA"/>
</dbReference>
<keyword evidence="3" id="KW-1185">Reference proteome</keyword>
<dbReference type="Gene3D" id="3.40.50.1820">
    <property type="entry name" value="alpha/beta hydrolase"/>
    <property type="match status" value="2"/>
</dbReference>
<dbReference type="OrthoDB" id="582315at2"/>
<name>A0A176NDP5_9PSED</name>
<keyword evidence="1" id="KW-0472">Membrane</keyword>
<evidence type="ECO:0008006" key="4">
    <source>
        <dbReference type="Google" id="ProtNLM"/>
    </source>
</evidence>
<reference evidence="3" key="1">
    <citation type="journal article" date="2021" name="Front. Microbiol.">
        <title>Genomic Analysis of the 1-Aminocyclopropane-1-Carboxylate Deaminase-Producing Pseudomonas thivervalensis SC5 Reveals Its Multifaceted Roles in Soil and in Beneficial Interactions With Plants.</title>
        <authorList>
            <person name="Nascimento F.X."/>
            <person name="Uron P."/>
            <person name="Glick B.R."/>
            <person name="Giachini A."/>
            <person name="Rossi M.J."/>
        </authorList>
    </citation>
    <scope>NUCLEOTIDE SEQUENCE [LARGE SCALE GENOMIC DNA]</scope>
    <source>
        <strain evidence="3">PLM3</strain>
    </source>
</reference>
<proteinExistence type="predicted"/>
<keyword evidence="1" id="KW-0812">Transmembrane</keyword>
<organism evidence="2 3">
    <name type="scientific">Pseudomonas thivervalensis</name>
    <dbReference type="NCBI Taxonomy" id="86265"/>
    <lineage>
        <taxon>Bacteria</taxon>
        <taxon>Pseudomonadati</taxon>
        <taxon>Pseudomonadota</taxon>
        <taxon>Gammaproteobacteria</taxon>
        <taxon>Pseudomonadales</taxon>
        <taxon>Pseudomonadaceae</taxon>
        <taxon>Pseudomonas</taxon>
    </lineage>
</organism>
<dbReference type="Proteomes" id="UP000251666">
    <property type="component" value="Chromosome"/>
</dbReference>
<feature type="transmembrane region" description="Helical" evidence="1">
    <location>
        <begin position="593"/>
        <end position="611"/>
    </location>
</feature>
<evidence type="ECO:0000313" key="2">
    <source>
        <dbReference type="EMBL" id="AXA60189.1"/>
    </source>
</evidence>
<keyword evidence="1" id="KW-1133">Transmembrane helix</keyword>
<dbReference type="SUPFAM" id="SSF53474">
    <property type="entry name" value="alpha/beta-Hydrolases"/>
    <property type="match status" value="2"/>
</dbReference>